<keyword evidence="6" id="KW-1185">Reference proteome</keyword>
<sequence length="203" mass="22534">MAQDSSLPDFWDVRYQQGVTPWEGAQPDVLMQRFIASLPPGSRVLLPGCGSAADVRWLLQAGMQVDAIDFSHEAIRRAAAALQDSPVRLWQADFFALDAAAHYDLVFERAFLCALPPRRWKDYTQKMMQLIPSGAYLAGVFFLADKAKGPPFGTSREALQQLLAEGFELMDCQPAGATLPVFAGQEFWMVWQRKPAADGRPAE</sequence>
<organism evidence="5 6">
    <name type="scientific">Aquitalea magnusonii</name>
    <dbReference type="NCBI Taxonomy" id="332411"/>
    <lineage>
        <taxon>Bacteria</taxon>
        <taxon>Pseudomonadati</taxon>
        <taxon>Pseudomonadota</taxon>
        <taxon>Betaproteobacteria</taxon>
        <taxon>Neisseriales</taxon>
        <taxon>Chromobacteriaceae</taxon>
        <taxon>Aquitalea</taxon>
    </lineage>
</organism>
<evidence type="ECO:0000256" key="2">
    <source>
        <dbReference type="ARBA" id="ARBA00022603"/>
    </source>
</evidence>
<comment type="caution">
    <text evidence="5">The sequence shown here is derived from an EMBL/GenBank/DDBJ whole genome shotgun (WGS) entry which is preliminary data.</text>
</comment>
<evidence type="ECO:0000313" key="6">
    <source>
        <dbReference type="Proteomes" id="UP000248395"/>
    </source>
</evidence>
<dbReference type="EMBL" id="QJKC01000011">
    <property type="protein sequence ID" value="PXX45704.1"/>
    <property type="molecule type" value="Genomic_DNA"/>
</dbReference>
<dbReference type="PANTHER" id="PTHR32183:SF11">
    <property type="entry name" value="THIOL METHYLTRANSFERASE 2-RELATED"/>
    <property type="match status" value="1"/>
</dbReference>
<evidence type="ECO:0000256" key="4">
    <source>
        <dbReference type="ARBA" id="ARBA00022691"/>
    </source>
</evidence>
<keyword evidence="4" id="KW-0949">S-adenosyl-L-methionine</keyword>
<keyword evidence="3 5" id="KW-0808">Transferase</keyword>
<dbReference type="Gene3D" id="3.40.50.150">
    <property type="entry name" value="Vaccinia Virus protein VP39"/>
    <property type="match status" value="1"/>
</dbReference>
<dbReference type="GO" id="GO:0008757">
    <property type="term" value="F:S-adenosylmethionine-dependent methyltransferase activity"/>
    <property type="evidence" value="ECO:0007669"/>
    <property type="project" value="InterPro"/>
</dbReference>
<dbReference type="InterPro" id="IPR008854">
    <property type="entry name" value="TPMT"/>
</dbReference>
<dbReference type="PANTHER" id="PTHR32183">
    <property type="match status" value="1"/>
</dbReference>
<evidence type="ECO:0000313" key="5">
    <source>
        <dbReference type="EMBL" id="PXX45704.1"/>
    </source>
</evidence>
<dbReference type="Proteomes" id="UP000248395">
    <property type="component" value="Unassembled WGS sequence"/>
</dbReference>
<proteinExistence type="predicted"/>
<accession>A0A318JF90</accession>
<dbReference type="OrthoDB" id="9778208at2"/>
<gene>
    <name evidence="5" type="ORF">DFR38_11198</name>
</gene>
<dbReference type="SUPFAM" id="SSF53335">
    <property type="entry name" value="S-adenosyl-L-methionine-dependent methyltransferases"/>
    <property type="match status" value="1"/>
</dbReference>
<keyword evidence="1" id="KW-0597">Phosphoprotein</keyword>
<evidence type="ECO:0000256" key="1">
    <source>
        <dbReference type="ARBA" id="ARBA00022553"/>
    </source>
</evidence>
<name>A0A318JF90_9NEIS</name>
<dbReference type="AlphaFoldDB" id="A0A318JF90"/>
<dbReference type="PROSITE" id="PS51585">
    <property type="entry name" value="SAM_MT_TPMT"/>
    <property type="match status" value="1"/>
</dbReference>
<dbReference type="InterPro" id="IPR029063">
    <property type="entry name" value="SAM-dependent_MTases_sf"/>
</dbReference>
<keyword evidence="2 5" id="KW-0489">Methyltransferase</keyword>
<evidence type="ECO:0000256" key="3">
    <source>
        <dbReference type="ARBA" id="ARBA00022679"/>
    </source>
</evidence>
<dbReference type="RefSeq" id="WP_110313505.1">
    <property type="nucleotide sequence ID" value="NZ_QJKC01000011.1"/>
</dbReference>
<dbReference type="Pfam" id="PF05724">
    <property type="entry name" value="TPMT"/>
    <property type="match status" value="1"/>
</dbReference>
<dbReference type="GO" id="GO:0032259">
    <property type="term" value="P:methylation"/>
    <property type="evidence" value="ECO:0007669"/>
    <property type="project" value="UniProtKB-KW"/>
</dbReference>
<reference evidence="5 6" key="1">
    <citation type="submission" date="2018-05" db="EMBL/GenBank/DDBJ databases">
        <title>Genomic Encyclopedia of Type Strains, Phase IV (KMG-IV): sequencing the most valuable type-strain genomes for metagenomic binning, comparative biology and taxonomic classification.</title>
        <authorList>
            <person name="Goeker M."/>
        </authorList>
    </citation>
    <scope>NUCLEOTIDE SEQUENCE [LARGE SCALE GENOMIC DNA]</scope>
    <source>
        <strain evidence="5 6">DSM 25134</strain>
    </source>
</reference>
<protein>
    <submittedName>
        <fullName evidence="5">Thiopurine S-methyltransferase</fullName>
    </submittedName>
</protein>